<gene>
    <name evidence="1" type="ORF">FLP23_01415</name>
</gene>
<dbReference type="RefSeq" id="WP_149324225.1">
    <property type="nucleotide sequence ID" value="NZ_CP043504.1"/>
</dbReference>
<dbReference type="AlphaFoldDB" id="A0A5C1Y7A8"/>
<evidence type="ECO:0000313" key="2">
    <source>
        <dbReference type="Proteomes" id="UP000322159"/>
    </source>
</evidence>
<name>A0A5C1Y7A8_9MICO</name>
<keyword evidence="2" id="KW-1185">Reference proteome</keyword>
<accession>A0A5C1Y7A8</accession>
<reference evidence="1 2" key="1">
    <citation type="submission" date="2019-09" db="EMBL/GenBank/DDBJ databases">
        <title>Genome sequencing of strain KACC 19322.</title>
        <authorList>
            <person name="Heo J."/>
            <person name="Kim S.-J."/>
            <person name="Kim J.-S."/>
            <person name="Hong S.-B."/>
            <person name="Kwon S.-W."/>
        </authorList>
    </citation>
    <scope>NUCLEOTIDE SEQUENCE [LARGE SCALE GENOMIC DNA]</scope>
    <source>
        <strain evidence="1 2">KACC 19322</strain>
    </source>
</reference>
<evidence type="ECO:0000313" key="1">
    <source>
        <dbReference type="EMBL" id="QEO08792.1"/>
    </source>
</evidence>
<dbReference type="Proteomes" id="UP000322159">
    <property type="component" value="Chromosome"/>
</dbReference>
<protein>
    <submittedName>
        <fullName evidence="1">Uncharacterized protein</fullName>
    </submittedName>
</protein>
<sequence>MPSEKPQVIEWIFFNRKYDSAARLLRDPIVTFNDIREGIEATGARLSVANPANFWKDLTRSPTPNDNWPTRVFEAGFTGTDAIGAGDQACFAFTPVAEDQTEPFPDILVFDPHNVVPLTIQSLSMAQAMKALGRRDENWLAQVTARLFAIETFFAVVSEREVREVSFLQTGVKMRGGESDAVYSVTCDDGVWLLSVEAKGRREPLHLPQIARASYSLFETVTSQGGELSDVVGVIPFGLKIVGDSEVWAVEFAPVESADETLTAVSQATFMFTPPVPGIS</sequence>
<dbReference type="EMBL" id="CP043504">
    <property type="protein sequence ID" value="QEO08792.1"/>
    <property type="molecule type" value="Genomic_DNA"/>
</dbReference>
<proteinExistence type="predicted"/>
<dbReference type="KEGG" id="lyk:FLP23_01415"/>
<dbReference type="OrthoDB" id="5184469at2"/>
<organism evidence="1 2">
    <name type="scientific">Protaetiibacter larvae</name>
    <dbReference type="NCBI Taxonomy" id="2592654"/>
    <lineage>
        <taxon>Bacteria</taxon>
        <taxon>Bacillati</taxon>
        <taxon>Actinomycetota</taxon>
        <taxon>Actinomycetes</taxon>
        <taxon>Micrococcales</taxon>
        <taxon>Microbacteriaceae</taxon>
        <taxon>Protaetiibacter</taxon>
    </lineage>
</organism>